<dbReference type="SUPFAM" id="SSF53720">
    <property type="entry name" value="ALDH-like"/>
    <property type="match status" value="1"/>
</dbReference>
<dbReference type="AlphaFoldDB" id="A0A6B0XWW3"/>
<dbReference type="FunFam" id="3.40.309.10:FF:000012">
    <property type="entry name" value="Betaine aldehyde dehydrogenase"/>
    <property type="match status" value="1"/>
</dbReference>
<protein>
    <submittedName>
        <fullName evidence="6">Aldehyde dehydrogenase family protein</fullName>
    </submittedName>
</protein>
<dbReference type="InterPro" id="IPR015590">
    <property type="entry name" value="Aldehyde_DH_dom"/>
</dbReference>
<sequence length="501" mass="53982">MTISLLARRDALGVKPKGLFINNEWRPASGSQTQTHRNPATNEVLAEIPVASAEDAAEAVAVARKAFDEGPWPKMKAKDRTRVLLRIADIFSANADELTELQTLDNAIPIAFGRLYRVSGHLASDVFRHQAGWIDKITGQTYPQYTEEVTLKFLTIREPVGVAVGITPWNAPLLQFPEKVAPALAAGCCIVMKPSEFASLSALRMAELIAEADLPPGVFQCLTGDGATGEALVKAPGVDKISFTGSRKVGEHIHRLASDGLKRVTLELGGKSAALVFPDCKNLETAAHTVMGMMDMFLSGQVCSTTSRALVHRDVYEDFLAHAQAQTGKVKFGDPFDETTTSAPMINATQLDKVMNYIEIGQQEGARLVFGGDRPSDTELLPGNWVNPTLFADVDPRARIAQEEIFGPVLSVIPFETEAEAIRIANDSDYGLSSGVYTGDIGRAWRVAECIRAGTVGINGYSFMPNSPFGGFKASGLGREGGFTSIEAFTELKTVMFNLAG</sequence>
<dbReference type="InterPro" id="IPR016163">
    <property type="entry name" value="Ald_DH_C"/>
</dbReference>
<dbReference type="PROSITE" id="PS00687">
    <property type="entry name" value="ALDEHYDE_DEHYDR_GLU"/>
    <property type="match status" value="1"/>
</dbReference>
<dbReference type="GO" id="GO:0016620">
    <property type="term" value="F:oxidoreductase activity, acting on the aldehyde or oxo group of donors, NAD or NADP as acceptor"/>
    <property type="evidence" value="ECO:0007669"/>
    <property type="project" value="InterPro"/>
</dbReference>
<dbReference type="Pfam" id="PF00171">
    <property type="entry name" value="Aldedh"/>
    <property type="match status" value="1"/>
</dbReference>
<evidence type="ECO:0000256" key="4">
    <source>
        <dbReference type="RuleBase" id="RU003345"/>
    </source>
</evidence>
<dbReference type="EMBL" id="VXRY01000134">
    <property type="protein sequence ID" value="MXY33141.1"/>
    <property type="molecule type" value="Genomic_DNA"/>
</dbReference>
<dbReference type="FunFam" id="3.40.605.10:FF:000007">
    <property type="entry name" value="NAD/NADP-dependent betaine aldehyde dehydrogenase"/>
    <property type="match status" value="1"/>
</dbReference>
<dbReference type="PANTHER" id="PTHR11699">
    <property type="entry name" value="ALDEHYDE DEHYDROGENASE-RELATED"/>
    <property type="match status" value="1"/>
</dbReference>
<evidence type="ECO:0000256" key="2">
    <source>
        <dbReference type="ARBA" id="ARBA00023002"/>
    </source>
</evidence>
<gene>
    <name evidence="6" type="ORF">F4Y60_03435</name>
</gene>
<dbReference type="InterPro" id="IPR016161">
    <property type="entry name" value="Ald_DH/histidinol_DH"/>
</dbReference>
<dbReference type="InterPro" id="IPR016162">
    <property type="entry name" value="Ald_DH_N"/>
</dbReference>
<feature type="active site" evidence="3">
    <location>
        <position position="267"/>
    </location>
</feature>
<reference evidence="6" key="1">
    <citation type="submission" date="2019-09" db="EMBL/GenBank/DDBJ databases">
        <title>Characterisation of the sponge microbiome using genome-centric metagenomics.</title>
        <authorList>
            <person name="Engelberts J.P."/>
            <person name="Robbins S.J."/>
            <person name="De Goeij J.M."/>
            <person name="Aranda M."/>
            <person name="Bell S.C."/>
            <person name="Webster N.S."/>
        </authorList>
    </citation>
    <scope>NUCLEOTIDE SEQUENCE</scope>
    <source>
        <strain evidence="6">SB0664_bin_43</strain>
    </source>
</reference>
<dbReference type="InterPro" id="IPR029510">
    <property type="entry name" value="Ald_DH_CS_GLU"/>
</dbReference>
<comment type="caution">
    <text evidence="6">The sequence shown here is derived from an EMBL/GenBank/DDBJ whole genome shotgun (WGS) entry which is preliminary data.</text>
</comment>
<accession>A0A6B0XWW3</accession>
<evidence type="ECO:0000256" key="1">
    <source>
        <dbReference type="ARBA" id="ARBA00009986"/>
    </source>
</evidence>
<dbReference type="Gene3D" id="3.40.605.10">
    <property type="entry name" value="Aldehyde Dehydrogenase, Chain A, domain 1"/>
    <property type="match status" value="1"/>
</dbReference>
<evidence type="ECO:0000259" key="5">
    <source>
        <dbReference type="Pfam" id="PF00171"/>
    </source>
</evidence>
<comment type="similarity">
    <text evidence="1 4">Belongs to the aldehyde dehydrogenase family.</text>
</comment>
<evidence type="ECO:0000256" key="3">
    <source>
        <dbReference type="PROSITE-ProRule" id="PRU10007"/>
    </source>
</evidence>
<evidence type="ECO:0000313" key="6">
    <source>
        <dbReference type="EMBL" id="MXY33141.1"/>
    </source>
</evidence>
<dbReference type="Gene3D" id="3.40.309.10">
    <property type="entry name" value="Aldehyde Dehydrogenase, Chain A, domain 2"/>
    <property type="match status" value="1"/>
</dbReference>
<proteinExistence type="inferred from homology"/>
<feature type="domain" description="Aldehyde dehydrogenase" evidence="5">
    <location>
        <begin position="25"/>
        <end position="495"/>
    </location>
</feature>
<organism evidence="6">
    <name type="scientific">Boseongicola sp. SB0664_bin_43</name>
    <dbReference type="NCBI Taxonomy" id="2604844"/>
    <lineage>
        <taxon>Bacteria</taxon>
        <taxon>Pseudomonadati</taxon>
        <taxon>Pseudomonadota</taxon>
        <taxon>Alphaproteobacteria</taxon>
        <taxon>Rhodobacterales</taxon>
        <taxon>Paracoccaceae</taxon>
        <taxon>Boseongicola</taxon>
    </lineage>
</organism>
<keyword evidence="2 4" id="KW-0560">Oxidoreductase</keyword>
<name>A0A6B0XWW3_9RHOB</name>